<comment type="caution">
    <text evidence="14">The sequence shown here is derived from an EMBL/GenBank/DDBJ whole genome shotgun (WGS) entry which is preliminary data.</text>
</comment>
<feature type="compositionally biased region" description="Pro residues" evidence="11">
    <location>
        <begin position="515"/>
        <end position="524"/>
    </location>
</feature>
<evidence type="ECO:0000256" key="2">
    <source>
        <dbReference type="ARBA" id="ARBA00012513"/>
    </source>
</evidence>
<feature type="domain" description="Protein kinase" evidence="12">
    <location>
        <begin position="25"/>
        <end position="289"/>
    </location>
</feature>
<evidence type="ECO:0000256" key="11">
    <source>
        <dbReference type="SAM" id="MobiDB-lite"/>
    </source>
</evidence>
<keyword evidence="3" id="KW-0723">Serine/threonine-protein kinase</keyword>
<dbReference type="PROSITE" id="PS50011">
    <property type="entry name" value="PROTEIN_KINASE_DOM"/>
    <property type="match status" value="1"/>
</dbReference>
<accession>A0A4Z2BQ26</accession>
<keyword evidence="15" id="KW-1185">Reference proteome</keyword>
<dbReference type="SUPFAM" id="SSF56112">
    <property type="entry name" value="Protein kinase-like (PK-like)"/>
    <property type="match status" value="1"/>
</dbReference>
<dbReference type="InterPro" id="IPR011009">
    <property type="entry name" value="Kinase-like_dom_sf"/>
</dbReference>
<protein>
    <recommendedName>
        <fullName evidence="2">non-specific serine/threonine protein kinase</fullName>
        <ecNumber evidence="2">2.7.11.1</ecNumber>
    </recommendedName>
</protein>
<dbReference type="InterPro" id="IPR017441">
    <property type="entry name" value="Protein_kinase_ATP_BS"/>
</dbReference>
<feature type="compositionally biased region" description="Low complexity" evidence="11">
    <location>
        <begin position="892"/>
        <end position="903"/>
    </location>
</feature>
<feature type="region of interest" description="Disordered" evidence="11">
    <location>
        <begin position="400"/>
        <end position="468"/>
    </location>
</feature>
<feature type="compositionally biased region" description="Low complexity" evidence="11">
    <location>
        <begin position="787"/>
        <end position="819"/>
    </location>
</feature>
<dbReference type="Proteomes" id="UP000516260">
    <property type="component" value="Chromosome 2"/>
</dbReference>
<dbReference type="PROSITE" id="PS00108">
    <property type="entry name" value="PROTEIN_KINASE_ST"/>
    <property type="match status" value="1"/>
</dbReference>
<evidence type="ECO:0000256" key="3">
    <source>
        <dbReference type="ARBA" id="ARBA00022527"/>
    </source>
</evidence>
<sequence>MANDSPAKSLVDIDLASLRDPAGIFELVEVVGNGTYGQVYKGRHVKTGQLAAIKVMDVTEDEEEEIKLEINMLKKYSHHRNIATYYGAFIKKSPPGHDDQLWLVMEFCGAGSITDLVKNTKGNQLKEDWIAYISREILRGLAHLHAHHVIHRDIKGQNVLLTENAEVKLVDFGVSAQLDRTVGRRNTFIGTPYWMAPEVIACDENPDATYDYRSDLWSCGITAIEMAEGAPPLCDMHPMRALFLIPRNPPPRLKSKKWSKKFFSFIEGCLVKNYTQRPPTEQLLKHPFIRDQPNERQVRIQLKDHIDRTKKKRGEKDETEYEYSGSEEEEEDPPEQEGEPRYSPSSTVPGESTLRRDFIRLQQENKERSEALRRQQLLQEQQLREQEEYKRQLLAERQKRIEQQKEQRRRLEEQQRREREMRRQQEREQRRREQEEKRRIEEMDRRRKEEEERRRAEDEKRRNDREQEYIRRQLEEEQRHLEMLQEQLLREQAMLLADERYRKNIQGSPQTGPAPKQPPLPPRSSEPFSNGSSEASAMHRPMEPQVPVRTTSRSPVLSRRDSPLPSQPGNQGGQRNVGSNVEQRPLWDRVEKLQPRPGSGSSSGSSNSSSQASPGDRFRPRSSSKSEGSPLQRPENIPKKQDEKNLARPTRPSDLTALAKELRAVDDVRPPHKVTDYSSSSEESGTTDEEDDEEVDQEAGEESTSGAEDSRAGRLSNGETESARTRVEDSESDQATTPSKDGTLVIRQSTVDIKRLVNLSQPPGQGLLEKNGFPGRIHHLPDLIQQSHHSPSSSTAIPPSTSSSSFPSSSSYASPVMSPQNPLETFTAIESQSEGNSMSKHKSSSSFTPFIDPRLLQISPSSGTSLNNIAGFGQDGRLMDPLRSDPSRKGSVVNVNPVNTRPPSDTPEIRKYKKRFNSEILCAALWGVNLLVGTESGLMLLDRSGQGKVYPLINRRRIQQMDVLEGLNVLVTISGKKNKLRVYYLSWLRNKILHNDPEVEKKQGWVNVGDLEGCVHYKVVKYERIKFLVLALKNSVEVYAWAPKPYHKFMAFKSFGDLVHKPLLVDLTVEEGQRLKVIYGSCSGFHAVDVDSGAVYDIYLPTHIQTSIQCHAIIILPNTDGIELLVCYEDEGVYVNTYGRITKDVVLQWGEMPTSVAYIRSNQIMGWGEKAIEIRSVETGHLDGVFMHKRAQRLKFLCERNDKVFFASVRQGGASQVYFMTLGRTSLMSW</sequence>
<comment type="catalytic activity">
    <reaction evidence="8">
        <text>L-threonyl-[protein] + ATP = O-phospho-L-threonyl-[protein] + ADP + H(+)</text>
        <dbReference type="Rhea" id="RHEA:46608"/>
        <dbReference type="Rhea" id="RHEA-COMP:11060"/>
        <dbReference type="Rhea" id="RHEA-COMP:11605"/>
        <dbReference type="ChEBI" id="CHEBI:15378"/>
        <dbReference type="ChEBI" id="CHEBI:30013"/>
        <dbReference type="ChEBI" id="CHEBI:30616"/>
        <dbReference type="ChEBI" id="CHEBI:61977"/>
        <dbReference type="ChEBI" id="CHEBI:456216"/>
        <dbReference type="EC" id="2.7.11.1"/>
    </reaction>
</comment>
<dbReference type="PANTHER" id="PTHR47096">
    <property type="entry name" value="MISSHAPEN LIKE KINASE 1"/>
    <property type="match status" value="1"/>
</dbReference>
<dbReference type="InterPro" id="IPR051700">
    <property type="entry name" value="STE20_Ser-Thr_kinase"/>
</dbReference>
<dbReference type="InterPro" id="IPR000719">
    <property type="entry name" value="Prot_kinase_dom"/>
</dbReference>
<feature type="compositionally biased region" description="Low complexity" evidence="11">
    <location>
        <begin position="598"/>
        <end position="610"/>
    </location>
</feature>
<evidence type="ECO:0000313" key="15">
    <source>
        <dbReference type="Proteomes" id="UP000516260"/>
    </source>
</evidence>
<feature type="domain" description="CNH" evidence="13">
    <location>
        <begin position="917"/>
        <end position="1204"/>
    </location>
</feature>
<gene>
    <name evidence="14" type="ORF">fugu_002557</name>
</gene>
<dbReference type="Gene3D" id="1.10.510.10">
    <property type="entry name" value="Transferase(Phosphotransferase) domain 1"/>
    <property type="match status" value="1"/>
</dbReference>
<feature type="region of interest" description="Disordered" evidence="11">
    <location>
        <begin position="885"/>
        <end position="907"/>
    </location>
</feature>
<feature type="compositionally biased region" description="Basic and acidic residues" evidence="11">
    <location>
        <begin position="288"/>
        <end position="307"/>
    </location>
</feature>
<evidence type="ECO:0000259" key="12">
    <source>
        <dbReference type="PROSITE" id="PS50011"/>
    </source>
</evidence>
<evidence type="ECO:0000259" key="13">
    <source>
        <dbReference type="PROSITE" id="PS50219"/>
    </source>
</evidence>
<dbReference type="Pfam" id="PF00780">
    <property type="entry name" value="CNH"/>
    <property type="match status" value="1"/>
</dbReference>
<feature type="compositionally biased region" description="Acidic residues" evidence="11">
    <location>
        <begin position="317"/>
        <end position="337"/>
    </location>
</feature>
<dbReference type="GO" id="GO:0005524">
    <property type="term" value="F:ATP binding"/>
    <property type="evidence" value="ECO:0007669"/>
    <property type="project" value="UniProtKB-UniRule"/>
</dbReference>
<feature type="compositionally biased region" description="Basic and acidic residues" evidence="11">
    <location>
        <begin position="660"/>
        <end position="675"/>
    </location>
</feature>
<keyword evidence="4" id="KW-0808">Transferase</keyword>
<dbReference type="EC" id="2.7.11.1" evidence="2"/>
<feature type="compositionally biased region" description="Polar residues" evidence="11">
    <location>
        <begin position="733"/>
        <end position="751"/>
    </location>
</feature>
<evidence type="ECO:0000256" key="6">
    <source>
        <dbReference type="ARBA" id="ARBA00022777"/>
    </source>
</evidence>
<comment type="catalytic activity">
    <reaction evidence="9">
        <text>L-seryl-[protein] + ATP = O-phospho-L-seryl-[protein] + ADP + H(+)</text>
        <dbReference type="Rhea" id="RHEA:17989"/>
        <dbReference type="Rhea" id="RHEA-COMP:9863"/>
        <dbReference type="Rhea" id="RHEA-COMP:11604"/>
        <dbReference type="ChEBI" id="CHEBI:15378"/>
        <dbReference type="ChEBI" id="CHEBI:29999"/>
        <dbReference type="ChEBI" id="CHEBI:30616"/>
        <dbReference type="ChEBI" id="CHEBI:83421"/>
        <dbReference type="ChEBI" id="CHEBI:456216"/>
        <dbReference type="EC" id="2.7.11.1"/>
    </reaction>
</comment>
<feature type="binding site" evidence="10">
    <location>
        <position position="54"/>
    </location>
    <ligand>
        <name>ATP</name>
        <dbReference type="ChEBI" id="CHEBI:30616"/>
    </ligand>
</feature>
<dbReference type="SMART" id="SM00220">
    <property type="entry name" value="S_TKc"/>
    <property type="match status" value="1"/>
</dbReference>
<dbReference type="PROSITE" id="PS50219">
    <property type="entry name" value="CNH"/>
    <property type="match status" value="1"/>
</dbReference>
<dbReference type="FunFam" id="1.10.510.10:FF:000003">
    <property type="entry name" value="TRAF2 and NCK-interacting protein kinase isoform 4"/>
    <property type="match status" value="1"/>
</dbReference>
<feature type="compositionally biased region" description="Basic and acidic residues" evidence="11">
    <location>
        <begin position="636"/>
        <end position="646"/>
    </location>
</feature>
<feature type="compositionally biased region" description="Polar residues" evidence="11">
    <location>
        <begin position="567"/>
        <end position="582"/>
    </location>
</feature>
<keyword evidence="7 10" id="KW-0067">ATP-binding</keyword>
<evidence type="ECO:0000256" key="10">
    <source>
        <dbReference type="PROSITE-ProRule" id="PRU10141"/>
    </source>
</evidence>
<dbReference type="GO" id="GO:0005829">
    <property type="term" value="C:cytosol"/>
    <property type="evidence" value="ECO:0007669"/>
    <property type="project" value="TreeGrafter"/>
</dbReference>
<evidence type="ECO:0000313" key="14">
    <source>
        <dbReference type="EMBL" id="TNM94381.1"/>
    </source>
</evidence>
<keyword evidence="5 10" id="KW-0547">Nucleotide-binding</keyword>
<feature type="region of interest" description="Disordered" evidence="11">
    <location>
        <begin position="499"/>
        <end position="819"/>
    </location>
</feature>
<dbReference type="SMART" id="SM00036">
    <property type="entry name" value="CNH"/>
    <property type="match status" value="1"/>
</dbReference>
<name>A0A4Z2BQ26_9TELE</name>
<dbReference type="Gene3D" id="3.30.200.20">
    <property type="entry name" value="Phosphorylase Kinase, domain 1"/>
    <property type="match status" value="1"/>
</dbReference>
<dbReference type="FunFam" id="3.30.200.20:FF:000006">
    <property type="entry name" value="TRAF2 and NCK-interacting protein kinase isoform 4"/>
    <property type="match status" value="1"/>
</dbReference>
<dbReference type="EMBL" id="SWLE01000012">
    <property type="protein sequence ID" value="TNM94381.1"/>
    <property type="molecule type" value="Genomic_DNA"/>
</dbReference>
<dbReference type="PANTHER" id="PTHR47096:SF1">
    <property type="entry name" value="MISSHAPEN LIKE KINASE 1"/>
    <property type="match status" value="1"/>
</dbReference>
<evidence type="ECO:0000256" key="5">
    <source>
        <dbReference type="ARBA" id="ARBA00022741"/>
    </source>
</evidence>
<organism evidence="14 15">
    <name type="scientific">Takifugu bimaculatus</name>
    <dbReference type="NCBI Taxonomy" id="433685"/>
    <lineage>
        <taxon>Eukaryota</taxon>
        <taxon>Metazoa</taxon>
        <taxon>Chordata</taxon>
        <taxon>Craniata</taxon>
        <taxon>Vertebrata</taxon>
        <taxon>Euteleostomi</taxon>
        <taxon>Actinopterygii</taxon>
        <taxon>Neopterygii</taxon>
        <taxon>Teleostei</taxon>
        <taxon>Neoteleostei</taxon>
        <taxon>Acanthomorphata</taxon>
        <taxon>Eupercaria</taxon>
        <taxon>Tetraodontiformes</taxon>
        <taxon>Tetradontoidea</taxon>
        <taxon>Tetraodontidae</taxon>
        <taxon>Takifugu</taxon>
    </lineage>
</organism>
<evidence type="ECO:0000256" key="1">
    <source>
        <dbReference type="ARBA" id="ARBA00008874"/>
    </source>
</evidence>
<evidence type="ECO:0000256" key="7">
    <source>
        <dbReference type="ARBA" id="ARBA00022840"/>
    </source>
</evidence>
<keyword evidence="6" id="KW-0418">Kinase</keyword>
<evidence type="ECO:0000256" key="4">
    <source>
        <dbReference type="ARBA" id="ARBA00022679"/>
    </source>
</evidence>
<proteinExistence type="inferred from homology"/>
<feature type="compositionally biased region" description="Basic and acidic residues" evidence="11">
    <location>
        <begin position="585"/>
        <end position="594"/>
    </location>
</feature>
<dbReference type="GO" id="GO:0004674">
    <property type="term" value="F:protein serine/threonine kinase activity"/>
    <property type="evidence" value="ECO:0007669"/>
    <property type="project" value="UniProtKB-KW"/>
</dbReference>
<reference evidence="14 15" key="1">
    <citation type="submission" date="2019-04" db="EMBL/GenBank/DDBJ databases">
        <title>The sequence and de novo assembly of Takifugu bimaculatus genome using PacBio and Hi-C technologies.</title>
        <authorList>
            <person name="Xu P."/>
            <person name="Liu B."/>
            <person name="Zhou Z."/>
        </authorList>
    </citation>
    <scope>NUCLEOTIDE SEQUENCE [LARGE SCALE GENOMIC DNA]</scope>
    <source>
        <strain evidence="14">TB-2018</strain>
        <tissue evidence="14">Muscle</tissue>
    </source>
</reference>
<dbReference type="AlphaFoldDB" id="A0A4Z2BQ26"/>
<dbReference type="PROSITE" id="PS00107">
    <property type="entry name" value="PROTEIN_KINASE_ATP"/>
    <property type="match status" value="1"/>
</dbReference>
<comment type="similarity">
    <text evidence="1">Belongs to the protein kinase superfamily. STE Ser/Thr protein kinase family. STE20 subfamily.</text>
</comment>
<feature type="compositionally biased region" description="Polar residues" evidence="11">
    <location>
        <begin position="526"/>
        <end position="535"/>
    </location>
</feature>
<feature type="region of interest" description="Disordered" evidence="11">
    <location>
        <begin position="284"/>
        <end position="355"/>
    </location>
</feature>
<dbReference type="Pfam" id="PF00069">
    <property type="entry name" value="Pkinase"/>
    <property type="match status" value="1"/>
</dbReference>
<dbReference type="InterPro" id="IPR001180">
    <property type="entry name" value="CNH_dom"/>
</dbReference>
<evidence type="ECO:0000256" key="8">
    <source>
        <dbReference type="ARBA" id="ARBA00047899"/>
    </source>
</evidence>
<evidence type="ECO:0000256" key="9">
    <source>
        <dbReference type="ARBA" id="ARBA00048679"/>
    </source>
</evidence>
<feature type="compositionally biased region" description="Acidic residues" evidence="11">
    <location>
        <begin position="685"/>
        <end position="701"/>
    </location>
</feature>
<dbReference type="InterPro" id="IPR008271">
    <property type="entry name" value="Ser/Thr_kinase_AS"/>
</dbReference>